<feature type="chain" id="PRO_5045362918" evidence="1">
    <location>
        <begin position="26"/>
        <end position="307"/>
    </location>
</feature>
<evidence type="ECO:0000313" key="2">
    <source>
        <dbReference type="EMBL" id="MBM6576575.1"/>
    </source>
</evidence>
<sequence length="307" mass="31013">MMSRFRTPLPLAAALIAAVPLPLAAAVQMPQGATSAAPAGTAPAGVGPAFADLTDLVLAAPVIVDATIASTTRIKGAEAAGVAPGMTRYYVEADVGALVRGAAGVPQRIGYLLDVAPDARGRQPRLKKSRVLLFARPVAAAGDQLQLVAPDAQLAWTPGLDASVRSIATAVVAADAPPAIVGVGNAFHVPGALPGESETQVFLKTADARPVSLSILRRPGEQPRWSVALGEIVDDAAGPPVRDTLLWYRLACALPPVLPDASVGDLDQTGATAAKEDYAVVIAALGPCGRTRSTPGSNDLSAGAAPA</sequence>
<gene>
    <name evidence="2" type="ORF">ILT43_09335</name>
</gene>
<keyword evidence="3" id="KW-1185">Reference proteome</keyword>
<name>A0ABS2D6P1_9SPHN</name>
<dbReference type="EMBL" id="JAFEMC010000002">
    <property type="protein sequence ID" value="MBM6576575.1"/>
    <property type="molecule type" value="Genomic_DNA"/>
</dbReference>
<proteinExistence type="predicted"/>
<keyword evidence="1" id="KW-0732">Signal</keyword>
<reference evidence="2 3" key="1">
    <citation type="submission" date="2020-12" db="EMBL/GenBank/DDBJ databases">
        <title>Sphingomonas sp.</title>
        <authorList>
            <person name="Kim M.K."/>
        </authorList>
    </citation>
    <scope>NUCLEOTIDE SEQUENCE [LARGE SCALE GENOMIC DNA]</scope>
    <source>
        <strain evidence="2 3">BT552</strain>
    </source>
</reference>
<accession>A0ABS2D6P1</accession>
<dbReference type="Proteomes" id="UP000763641">
    <property type="component" value="Unassembled WGS sequence"/>
</dbReference>
<protein>
    <submittedName>
        <fullName evidence="2">Uncharacterized protein</fullName>
    </submittedName>
</protein>
<organism evidence="2 3">
    <name type="scientific">Sphingomonas longa</name>
    <dbReference type="NCBI Taxonomy" id="2778730"/>
    <lineage>
        <taxon>Bacteria</taxon>
        <taxon>Pseudomonadati</taxon>
        <taxon>Pseudomonadota</taxon>
        <taxon>Alphaproteobacteria</taxon>
        <taxon>Sphingomonadales</taxon>
        <taxon>Sphingomonadaceae</taxon>
        <taxon>Sphingomonas</taxon>
    </lineage>
</organism>
<evidence type="ECO:0000256" key="1">
    <source>
        <dbReference type="SAM" id="SignalP"/>
    </source>
</evidence>
<comment type="caution">
    <text evidence="2">The sequence shown here is derived from an EMBL/GenBank/DDBJ whole genome shotgun (WGS) entry which is preliminary data.</text>
</comment>
<feature type="signal peptide" evidence="1">
    <location>
        <begin position="1"/>
        <end position="25"/>
    </location>
</feature>
<dbReference type="RefSeq" id="WP_204198681.1">
    <property type="nucleotide sequence ID" value="NZ_JAFEMC010000002.1"/>
</dbReference>
<evidence type="ECO:0000313" key="3">
    <source>
        <dbReference type="Proteomes" id="UP000763641"/>
    </source>
</evidence>